<protein>
    <submittedName>
        <fullName evidence="1">Uncharacterized protein</fullName>
    </submittedName>
</protein>
<organism evidence="1 2">
    <name type="scientific">Candidatus Contendobacter odensis Run_B_J11</name>
    <dbReference type="NCBI Taxonomy" id="1400861"/>
    <lineage>
        <taxon>Bacteria</taxon>
        <taxon>Pseudomonadati</taxon>
        <taxon>Pseudomonadota</taxon>
        <taxon>Gammaproteobacteria</taxon>
        <taxon>Candidatus Competibacteraceae</taxon>
        <taxon>Candidatus Contendibacter</taxon>
    </lineage>
</organism>
<comment type="caution">
    <text evidence="1">The sequence shown here is derived from an EMBL/GenBank/DDBJ whole genome shotgun (WGS) entry which is preliminary data.</text>
</comment>
<reference evidence="1 2" key="1">
    <citation type="journal article" date="2014" name="ISME J.">
        <title>Candidatus Competibacter-lineage genomes retrieved from metagenomes reveal functional metabolic diversity.</title>
        <authorList>
            <person name="McIlroy S.J."/>
            <person name="Albertsen M."/>
            <person name="Andresen E.K."/>
            <person name="Saunders A.M."/>
            <person name="Kristiansen R."/>
            <person name="Stokholm-Bjerregaard M."/>
            <person name="Nielsen K.L."/>
            <person name="Nielsen P.H."/>
        </authorList>
    </citation>
    <scope>NUCLEOTIDE SEQUENCE [LARGE SCALE GENOMIC DNA]</scope>
    <source>
        <strain evidence="1 2">Run_B_J11</strain>
    </source>
</reference>
<gene>
    <name evidence="1" type="ORF">BN874_1920015</name>
</gene>
<dbReference type="Proteomes" id="UP000019184">
    <property type="component" value="Unassembled WGS sequence"/>
</dbReference>
<dbReference type="AlphaFoldDB" id="A0A7U7GAU1"/>
<name>A0A7U7GAU1_9GAMM</name>
<keyword evidence="2" id="KW-1185">Reference proteome</keyword>
<dbReference type="EMBL" id="CBTK010000104">
    <property type="protein sequence ID" value="CDH44848.1"/>
    <property type="molecule type" value="Genomic_DNA"/>
</dbReference>
<evidence type="ECO:0000313" key="2">
    <source>
        <dbReference type="Proteomes" id="UP000019184"/>
    </source>
</evidence>
<sequence>MSHHEGKRAICGQGEFDGTAYGPQVQRAGASRNQHEIGLSHPGADGLRNRWGSVNEGIGIPSLTQRFQFAGEFLGRDRGECGGVRLPPIPPRREGGLGIGVDQNARTIAGLLSGYGEVSGQGGLPDPSLLAGENEGLHIGLSRFRFIVLSG</sequence>
<accession>A0A7U7GAU1</accession>
<proteinExistence type="predicted"/>
<evidence type="ECO:0000313" key="1">
    <source>
        <dbReference type="EMBL" id="CDH44848.1"/>
    </source>
</evidence>